<protein>
    <recommendedName>
        <fullName evidence="3">DUF4124 domain-containing protein</fullName>
    </recommendedName>
</protein>
<evidence type="ECO:0000256" key="1">
    <source>
        <dbReference type="SAM" id="MobiDB-lite"/>
    </source>
</evidence>
<dbReference type="EMBL" id="MKCS01000001">
    <property type="protein sequence ID" value="OHX13898.1"/>
    <property type="molecule type" value="Genomic_DNA"/>
</dbReference>
<gene>
    <name evidence="5" type="ORF">BI344_06230</name>
    <name evidence="4" type="ORF">BI347_10545</name>
</gene>
<feature type="chain" id="PRO_5010200294" description="DUF4124 domain-containing protein" evidence="2">
    <location>
        <begin position="19"/>
        <end position="156"/>
    </location>
</feature>
<name>A0A1S1X399_9NEIS</name>
<dbReference type="Proteomes" id="UP000180088">
    <property type="component" value="Unassembled WGS sequence"/>
</dbReference>
<keyword evidence="7" id="KW-1185">Reference proteome</keyword>
<dbReference type="STRING" id="1903179.BI347_10545"/>
<dbReference type="AlphaFoldDB" id="A0A1S1X399"/>
<dbReference type="EMBL" id="MKCT01000017">
    <property type="protein sequence ID" value="OHX20106.1"/>
    <property type="molecule type" value="Genomic_DNA"/>
</dbReference>
<sequence>MKGLLPVCLLLSAAVCQAQIFKCRDGDGRTSYSQQPCPVGSSRLEMDGRQSLSVIEQEARQRASRQQYGKELQDWAGKRDKARQAEEKAAQRERQAGRKKWLVERQHCQRLADKQASLRQSLYQGQAVKELDRLKLRLAKVEDQMQDRACHLYKDD</sequence>
<dbReference type="InterPro" id="IPR025392">
    <property type="entry name" value="DUF4124"/>
</dbReference>
<evidence type="ECO:0000313" key="5">
    <source>
        <dbReference type="EMBL" id="OHX20106.1"/>
    </source>
</evidence>
<evidence type="ECO:0000313" key="4">
    <source>
        <dbReference type="EMBL" id="OHX13898.1"/>
    </source>
</evidence>
<keyword evidence="2" id="KW-0732">Signal</keyword>
<feature type="domain" description="DUF4124" evidence="3">
    <location>
        <begin position="8"/>
        <end position="61"/>
    </location>
</feature>
<feature type="signal peptide" evidence="2">
    <location>
        <begin position="1"/>
        <end position="18"/>
    </location>
</feature>
<dbReference type="RefSeq" id="WP_071112533.1">
    <property type="nucleotide sequence ID" value="NZ_MKCS01000001.1"/>
</dbReference>
<comment type="caution">
    <text evidence="4">The sequence shown here is derived from an EMBL/GenBank/DDBJ whole genome shotgun (WGS) entry which is preliminary data.</text>
</comment>
<evidence type="ECO:0000313" key="7">
    <source>
        <dbReference type="Proteomes" id="UP000180280"/>
    </source>
</evidence>
<feature type="compositionally biased region" description="Basic and acidic residues" evidence="1">
    <location>
        <begin position="71"/>
        <end position="98"/>
    </location>
</feature>
<reference evidence="6 7" key="1">
    <citation type="submission" date="2016-09" db="EMBL/GenBank/DDBJ databases">
        <title>Chromobacterium muskegensis sp. nov., an insecticidal bacterium isolated from Sphagnum bogs.</title>
        <authorList>
            <person name="Sparks M.E."/>
            <person name="Blackburn M.B."/>
            <person name="Gundersen-Rindal D.E."/>
            <person name="Mitchell A."/>
            <person name="Farrar R."/>
            <person name="Kuhar D."/>
        </authorList>
    </citation>
    <scope>NUCLEOTIDE SEQUENCE [LARGE SCALE GENOMIC DNA]</scope>
    <source>
        <strain evidence="5 7">14B-1</strain>
        <strain evidence="4 6">37-2</strain>
    </source>
</reference>
<organism evidence="4 6">
    <name type="scientific">Chromobacterium sphagni</name>
    <dbReference type="NCBI Taxonomy" id="1903179"/>
    <lineage>
        <taxon>Bacteria</taxon>
        <taxon>Pseudomonadati</taxon>
        <taxon>Pseudomonadota</taxon>
        <taxon>Betaproteobacteria</taxon>
        <taxon>Neisseriales</taxon>
        <taxon>Chromobacteriaceae</taxon>
        <taxon>Chromobacterium</taxon>
    </lineage>
</organism>
<evidence type="ECO:0000259" key="3">
    <source>
        <dbReference type="Pfam" id="PF13511"/>
    </source>
</evidence>
<dbReference type="Pfam" id="PF13511">
    <property type="entry name" value="DUF4124"/>
    <property type="match status" value="1"/>
</dbReference>
<proteinExistence type="predicted"/>
<dbReference type="Proteomes" id="UP000180280">
    <property type="component" value="Unassembled WGS sequence"/>
</dbReference>
<accession>A0A1S1X399</accession>
<dbReference type="OrthoDB" id="8596308at2"/>
<feature type="region of interest" description="Disordered" evidence="1">
    <location>
        <begin position="63"/>
        <end position="98"/>
    </location>
</feature>
<evidence type="ECO:0000313" key="6">
    <source>
        <dbReference type="Proteomes" id="UP000180088"/>
    </source>
</evidence>
<evidence type="ECO:0000256" key="2">
    <source>
        <dbReference type="SAM" id="SignalP"/>
    </source>
</evidence>